<feature type="compositionally biased region" description="Low complexity" evidence="1">
    <location>
        <begin position="104"/>
        <end position="113"/>
    </location>
</feature>
<evidence type="ECO:0000313" key="2">
    <source>
        <dbReference type="EMBL" id="ORY41653.1"/>
    </source>
</evidence>
<sequence>MKSSFKPQSGICNIGTSTVVAAKRAEEDILGQSTHQKIHHQMTPGHTEATSTSKRTKESTLTTHRVAASVTSEDSEGDNDRNESQQKKGKPGRKPANDQPLNHQQARQRANQRAFRERGPMNSKHSKMK</sequence>
<evidence type="ECO:0000256" key="1">
    <source>
        <dbReference type="SAM" id="MobiDB-lite"/>
    </source>
</evidence>
<dbReference type="EMBL" id="MCGO01000031">
    <property type="protein sequence ID" value="ORY41653.1"/>
    <property type="molecule type" value="Genomic_DNA"/>
</dbReference>
<gene>
    <name evidence="2" type="ORF">BCR33DRAFT_337266</name>
</gene>
<comment type="caution">
    <text evidence="2">The sequence shown here is derived from an EMBL/GenBank/DDBJ whole genome shotgun (WGS) entry which is preliminary data.</text>
</comment>
<dbReference type="AlphaFoldDB" id="A0A1Y2C3M7"/>
<feature type="compositionally biased region" description="Polar residues" evidence="1">
    <location>
        <begin position="48"/>
        <end position="63"/>
    </location>
</feature>
<name>A0A1Y2C3M7_9FUNG</name>
<proteinExistence type="predicted"/>
<reference evidence="2 3" key="1">
    <citation type="submission" date="2016-07" db="EMBL/GenBank/DDBJ databases">
        <title>Pervasive Adenine N6-methylation of Active Genes in Fungi.</title>
        <authorList>
            <consortium name="DOE Joint Genome Institute"/>
            <person name="Mondo S.J."/>
            <person name="Dannebaum R.O."/>
            <person name="Kuo R.C."/>
            <person name="Labutti K."/>
            <person name="Haridas S."/>
            <person name="Kuo A."/>
            <person name="Salamov A."/>
            <person name="Ahrendt S.R."/>
            <person name="Lipzen A."/>
            <person name="Sullivan W."/>
            <person name="Andreopoulos W.B."/>
            <person name="Clum A."/>
            <person name="Lindquist E."/>
            <person name="Daum C."/>
            <person name="Ramamoorthy G.K."/>
            <person name="Gryganskyi A."/>
            <person name="Culley D."/>
            <person name="Magnuson J.K."/>
            <person name="James T.Y."/>
            <person name="O'Malley M.A."/>
            <person name="Stajich J.E."/>
            <person name="Spatafora J.W."/>
            <person name="Visel A."/>
            <person name="Grigoriev I.V."/>
        </authorList>
    </citation>
    <scope>NUCLEOTIDE SEQUENCE [LARGE SCALE GENOMIC DNA]</scope>
    <source>
        <strain evidence="2 3">JEL800</strain>
    </source>
</reference>
<feature type="region of interest" description="Disordered" evidence="1">
    <location>
        <begin position="30"/>
        <end position="129"/>
    </location>
</feature>
<protein>
    <submittedName>
        <fullName evidence="2">Uncharacterized protein</fullName>
    </submittedName>
</protein>
<evidence type="ECO:0000313" key="3">
    <source>
        <dbReference type="Proteomes" id="UP000193642"/>
    </source>
</evidence>
<dbReference type="Proteomes" id="UP000193642">
    <property type="component" value="Unassembled WGS sequence"/>
</dbReference>
<keyword evidence="3" id="KW-1185">Reference proteome</keyword>
<accession>A0A1Y2C3M7</accession>
<organism evidence="2 3">
    <name type="scientific">Rhizoclosmatium globosum</name>
    <dbReference type="NCBI Taxonomy" id="329046"/>
    <lineage>
        <taxon>Eukaryota</taxon>
        <taxon>Fungi</taxon>
        <taxon>Fungi incertae sedis</taxon>
        <taxon>Chytridiomycota</taxon>
        <taxon>Chytridiomycota incertae sedis</taxon>
        <taxon>Chytridiomycetes</taxon>
        <taxon>Chytridiales</taxon>
        <taxon>Chytriomycetaceae</taxon>
        <taxon>Rhizoclosmatium</taxon>
    </lineage>
</organism>